<keyword evidence="2" id="KW-1185">Reference proteome</keyword>
<dbReference type="AlphaFoldDB" id="A0A9D4HMQ5"/>
<sequence length="103" mass="11255">MKPSDPDTIKTSLQKANNYTVLTVTVIIIWAYPEQFQDEILRLGGMHFLTSFVGSVGTIMANRGLEGLLESTFTGEEISTKCTGITNCDIGVVAQGIDRIDRT</sequence>
<organism evidence="1 2">
    <name type="scientific">Dreissena polymorpha</name>
    <name type="common">Zebra mussel</name>
    <name type="synonym">Mytilus polymorpha</name>
    <dbReference type="NCBI Taxonomy" id="45954"/>
    <lineage>
        <taxon>Eukaryota</taxon>
        <taxon>Metazoa</taxon>
        <taxon>Spiralia</taxon>
        <taxon>Lophotrochozoa</taxon>
        <taxon>Mollusca</taxon>
        <taxon>Bivalvia</taxon>
        <taxon>Autobranchia</taxon>
        <taxon>Heteroconchia</taxon>
        <taxon>Euheterodonta</taxon>
        <taxon>Imparidentia</taxon>
        <taxon>Neoheterodontei</taxon>
        <taxon>Myida</taxon>
        <taxon>Dreissenoidea</taxon>
        <taxon>Dreissenidae</taxon>
        <taxon>Dreissena</taxon>
    </lineage>
</organism>
<gene>
    <name evidence="1" type="ORF">DPMN_050070</name>
</gene>
<proteinExistence type="predicted"/>
<accession>A0A9D4HMQ5</accession>
<reference evidence="1" key="1">
    <citation type="journal article" date="2019" name="bioRxiv">
        <title>The Genome of the Zebra Mussel, Dreissena polymorpha: A Resource for Invasive Species Research.</title>
        <authorList>
            <person name="McCartney M.A."/>
            <person name="Auch B."/>
            <person name="Kono T."/>
            <person name="Mallez S."/>
            <person name="Zhang Y."/>
            <person name="Obille A."/>
            <person name="Becker A."/>
            <person name="Abrahante J.E."/>
            <person name="Garbe J."/>
            <person name="Badalamenti J.P."/>
            <person name="Herman A."/>
            <person name="Mangelson H."/>
            <person name="Liachko I."/>
            <person name="Sullivan S."/>
            <person name="Sone E.D."/>
            <person name="Koren S."/>
            <person name="Silverstein K.A.T."/>
            <person name="Beckman K.B."/>
            <person name="Gohl D.M."/>
        </authorList>
    </citation>
    <scope>NUCLEOTIDE SEQUENCE</scope>
    <source>
        <strain evidence="1">Duluth1</strain>
        <tissue evidence="1">Whole animal</tissue>
    </source>
</reference>
<name>A0A9D4HMQ5_DREPO</name>
<comment type="caution">
    <text evidence="1">The sequence shown here is derived from an EMBL/GenBank/DDBJ whole genome shotgun (WGS) entry which is preliminary data.</text>
</comment>
<reference evidence="1" key="2">
    <citation type="submission" date="2020-11" db="EMBL/GenBank/DDBJ databases">
        <authorList>
            <person name="McCartney M.A."/>
            <person name="Auch B."/>
            <person name="Kono T."/>
            <person name="Mallez S."/>
            <person name="Becker A."/>
            <person name="Gohl D.M."/>
            <person name="Silverstein K.A.T."/>
            <person name="Koren S."/>
            <person name="Bechman K.B."/>
            <person name="Herman A."/>
            <person name="Abrahante J.E."/>
            <person name="Garbe J."/>
        </authorList>
    </citation>
    <scope>NUCLEOTIDE SEQUENCE</scope>
    <source>
        <strain evidence="1">Duluth1</strain>
        <tissue evidence="1">Whole animal</tissue>
    </source>
</reference>
<protein>
    <submittedName>
        <fullName evidence="1">Uncharacterized protein</fullName>
    </submittedName>
</protein>
<evidence type="ECO:0000313" key="2">
    <source>
        <dbReference type="Proteomes" id="UP000828390"/>
    </source>
</evidence>
<dbReference type="EMBL" id="JAIWYP010000012">
    <property type="protein sequence ID" value="KAH3724255.1"/>
    <property type="molecule type" value="Genomic_DNA"/>
</dbReference>
<dbReference type="Proteomes" id="UP000828390">
    <property type="component" value="Unassembled WGS sequence"/>
</dbReference>
<evidence type="ECO:0000313" key="1">
    <source>
        <dbReference type="EMBL" id="KAH3724255.1"/>
    </source>
</evidence>